<gene>
    <name evidence="5" type="primary">LOC113494915</name>
</gene>
<dbReference type="InterPro" id="IPR043504">
    <property type="entry name" value="Peptidase_S1_PA_chymotrypsin"/>
</dbReference>
<proteinExistence type="predicted"/>
<evidence type="ECO:0000259" key="3">
    <source>
        <dbReference type="PROSITE" id="PS50240"/>
    </source>
</evidence>
<dbReference type="PROSITE" id="PS50240">
    <property type="entry name" value="TRYPSIN_DOM"/>
    <property type="match status" value="1"/>
</dbReference>
<evidence type="ECO:0000313" key="5">
    <source>
        <dbReference type="RefSeq" id="XP_026729236.1"/>
    </source>
</evidence>
<feature type="transmembrane region" description="Helical" evidence="2">
    <location>
        <begin position="12"/>
        <end position="31"/>
    </location>
</feature>
<name>A0A7E5VM18_TRINI</name>
<keyword evidence="2" id="KW-0812">Transmembrane</keyword>
<dbReference type="RefSeq" id="XP_026729236.1">
    <property type="nucleotide sequence ID" value="XM_026873435.1"/>
</dbReference>
<keyword evidence="2" id="KW-0472">Membrane</keyword>
<dbReference type="AlphaFoldDB" id="A0A7E5VM18"/>
<dbReference type="SUPFAM" id="SSF50494">
    <property type="entry name" value="Trypsin-like serine proteases"/>
    <property type="match status" value="1"/>
</dbReference>
<feature type="domain" description="Peptidase S1" evidence="3">
    <location>
        <begin position="467"/>
        <end position="727"/>
    </location>
</feature>
<evidence type="ECO:0000256" key="2">
    <source>
        <dbReference type="SAM" id="Phobius"/>
    </source>
</evidence>
<dbReference type="InterPro" id="IPR001254">
    <property type="entry name" value="Trypsin_dom"/>
</dbReference>
<dbReference type="OrthoDB" id="7397769at2759"/>
<dbReference type="GO" id="GO:0006508">
    <property type="term" value="P:proteolysis"/>
    <property type="evidence" value="ECO:0007669"/>
    <property type="project" value="InterPro"/>
</dbReference>
<dbReference type="GO" id="GO:0004252">
    <property type="term" value="F:serine-type endopeptidase activity"/>
    <property type="evidence" value="ECO:0007669"/>
    <property type="project" value="InterPro"/>
</dbReference>
<keyword evidence="2" id="KW-1133">Transmembrane helix</keyword>
<accession>A0A7E5VM18</accession>
<reference evidence="5" key="1">
    <citation type="submission" date="2025-08" db="UniProtKB">
        <authorList>
            <consortium name="RefSeq"/>
        </authorList>
    </citation>
    <scope>IDENTIFICATION</scope>
</reference>
<feature type="compositionally biased region" description="Polar residues" evidence="1">
    <location>
        <begin position="86"/>
        <end position="98"/>
    </location>
</feature>
<protein>
    <submittedName>
        <fullName evidence="5">Uncharacterized protein LOC113494915</fullName>
    </submittedName>
</protein>
<evidence type="ECO:0000313" key="4">
    <source>
        <dbReference type="Proteomes" id="UP000322000"/>
    </source>
</evidence>
<keyword evidence="4" id="KW-1185">Reference proteome</keyword>
<dbReference type="InParanoid" id="A0A7E5VM18"/>
<dbReference type="KEGG" id="tnl:113494915"/>
<sequence length="739" mass="84548">MKLQNLNEILFLTYFVTILIAINSVSCTLSYENKDFVKIKQDPTRFQQVSAYLNKKNVFSSRNLNATTRGGDKKKISNGVHHASTRVPSNNKTSSQSSAYKKWQVGRVSRKQYEIINMLWRKTKMFLNVEQTTPAFHQVRRENDSKRVLDDIFAPRHPFLRFTSRPNVPLTTPSYIEFYYLDETDDRGKETTSPKNTFARNLRERQLKNFGNFKFVLDSPMFSFRIDDPSYKRSALPTRYMPPTNKMRRRKTTTGFDSYNSITPPYKFPHKRAKGSVKLTPIHKSASNITTTYHPNTTQSLPQDASTTEYTLGNETCPLTSKLTVNDTENEALADYSINVTNGTKLTTVYDKIKFFEIYDKQTPIPYYDEKGNLVDMDNIEIFVKGNEINDERKILLEHVDQKIENEHSLSKTKHSKKHIIDNYKTPSKKSSPQNATKVTKRFVKLNISSSSVANVTKKPLKKTSVYVSSVKNWFEYKKSKEAQWSKYPFAAAYVYEPSQVHCDAAGISPHWLISSASCLSRHHKKPGGEGRSAFVTYCGASWWNPERVAYVKYSLVHPRFHHRDKTRRHLYNIGLIQVVTSMASACYGWSSITIMSHQFIADPEGSTANAIGWGLDRFDTRYSSNDLPKTQLMTYISQVFSDSCPGNVGYNKAKSLDEEGGVKNVYCLSLPPYTGEDNDPVHGGLLLVGGKLVALYLQEERRPWGEQCAQYTGTWRLVPWVLDNARETEETDSFALDI</sequence>
<evidence type="ECO:0000256" key="1">
    <source>
        <dbReference type="SAM" id="MobiDB-lite"/>
    </source>
</evidence>
<dbReference type="GeneID" id="113494915"/>
<dbReference type="InterPro" id="IPR009003">
    <property type="entry name" value="Peptidase_S1_PA"/>
</dbReference>
<feature type="region of interest" description="Disordered" evidence="1">
    <location>
        <begin position="63"/>
        <end position="98"/>
    </location>
</feature>
<dbReference type="Proteomes" id="UP000322000">
    <property type="component" value="Chromosome 6"/>
</dbReference>
<dbReference type="Gene3D" id="2.40.10.10">
    <property type="entry name" value="Trypsin-like serine proteases"/>
    <property type="match status" value="1"/>
</dbReference>
<organism evidence="4 5">
    <name type="scientific">Trichoplusia ni</name>
    <name type="common">Cabbage looper</name>
    <dbReference type="NCBI Taxonomy" id="7111"/>
    <lineage>
        <taxon>Eukaryota</taxon>
        <taxon>Metazoa</taxon>
        <taxon>Ecdysozoa</taxon>
        <taxon>Arthropoda</taxon>
        <taxon>Hexapoda</taxon>
        <taxon>Insecta</taxon>
        <taxon>Pterygota</taxon>
        <taxon>Neoptera</taxon>
        <taxon>Endopterygota</taxon>
        <taxon>Lepidoptera</taxon>
        <taxon>Glossata</taxon>
        <taxon>Ditrysia</taxon>
        <taxon>Noctuoidea</taxon>
        <taxon>Noctuidae</taxon>
        <taxon>Plusiinae</taxon>
        <taxon>Trichoplusia</taxon>
    </lineage>
</organism>